<name>A0A2W5XWK8_9MICO</name>
<evidence type="ECO:0000256" key="5">
    <source>
        <dbReference type="ARBA" id="ARBA00022692"/>
    </source>
</evidence>
<comment type="subcellular location">
    <subcellularLocation>
        <location evidence="1">Cell membrane</location>
        <topology evidence="1">Multi-pass membrane protein</topology>
    </subcellularLocation>
</comment>
<dbReference type="Gene3D" id="1.20.1080.10">
    <property type="entry name" value="Glycerol uptake facilitator protein"/>
    <property type="match status" value="1"/>
</dbReference>
<sequence length="349" mass="36031">MSQDFAAPAATAGATTPAQPAYPLFTRMAAEAFGTFILVLGIVGTWTFNLQLNQGSIVPVALAAGIMLMAAVASVGHVSGGHFNPAVTFGMALAGRTSWRNVLPYWLAQFFGAGVSALVLWSIVPAGFPGLIGLDGKGAFLGQTANGFGEHSPLSRLAQGQTEFSMVAALLVEVIIAAIFVGVIFGSRDERSRVPYPPVVVGLTLSALHIISWPVTNTGLNPARSFASALFAGDTTIWQQFVLFFLAPLAGAALAALFYRAFAPVTVVDGDEALDELEETYGVEPAGDEDVEPSTAAATAPATASTEATTQPSATEPVVEASPEKTEPAAEPESLPAPEGSQEPGEPKA</sequence>
<keyword evidence="12" id="KW-1185">Reference proteome</keyword>
<evidence type="ECO:0000256" key="7">
    <source>
        <dbReference type="ARBA" id="ARBA00023136"/>
    </source>
</evidence>
<dbReference type="InterPro" id="IPR023271">
    <property type="entry name" value="Aquaporin-like"/>
</dbReference>
<keyword evidence="6 10" id="KW-1133">Transmembrane helix</keyword>
<accession>A0A2W5XWK8</accession>
<feature type="region of interest" description="Disordered" evidence="9">
    <location>
        <begin position="283"/>
        <end position="349"/>
    </location>
</feature>
<evidence type="ECO:0000256" key="1">
    <source>
        <dbReference type="ARBA" id="ARBA00004651"/>
    </source>
</evidence>
<evidence type="ECO:0000256" key="4">
    <source>
        <dbReference type="ARBA" id="ARBA00022475"/>
    </source>
</evidence>
<proteinExistence type="inferred from homology"/>
<evidence type="ECO:0000256" key="9">
    <source>
        <dbReference type="SAM" id="MobiDB-lite"/>
    </source>
</evidence>
<dbReference type="SUPFAM" id="SSF81338">
    <property type="entry name" value="Aquaporin-like"/>
    <property type="match status" value="1"/>
</dbReference>
<feature type="transmembrane region" description="Helical" evidence="10">
    <location>
        <begin position="102"/>
        <end position="124"/>
    </location>
</feature>
<keyword evidence="3 8" id="KW-0813">Transport</keyword>
<feature type="transmembrane region" description="Helical" evidence="10">
    <location>
        <begin position="236"/>
        <end position="259"/>
    </location>
</feature>
<comment type="caution">
    <text evidence="11">The sequence shown here is derived from an EMBL/GenBank/DDBJ whole genome shotgun (WGS) entry which is preliminary data.</text>
</comment>
<feature type="transmembrane region" description="Helical" evidence="10">
    <location>
        <begin position="198"/>
        <end position="216"/>
    </location>
</feature>
<dbReference type="PRINTS" id="PR00783">
    <property type="entry name" value="MINTRINSICP"/>
</dbReference>
<dbReference type="RefSeq" id="WP_111249322.1">
    <property type="nucleotide sequence ID" value="NZ_QKWH01000001.1"/>
</dbReference>
<dbReference type="PANTHER" id="PTHR19139">
    <property type="entry name" value="AQUAPORIN TRANSPORTER"/>
    <property type="match status" value="1"/>
</dbReference>
<comment type="similarity">
    <text evidence="2 8">Belongs to the MIP/aquaporin (TC 1.A.8) family.</text>
</comment>
<evidence type="ECO:0000256" key="10">
    <source>
        <dbReference type="SAM" id="Phobius"/>
    </source>
</evidence>
<feature type="compositionally biased region" description="Low complexity" evidence="9">
    <location>
        <begin position="329"/>
        <end position="339"/>
    </location>
</feature>
<protein>
    <submittedName>
        <fullName evidence="11">MIP family channel protein</fullName>
    </submittedName>
</protein>
<dbReference type="GO" id="GO:0005886">
    <property type="term" value="C:plasma membrane"/>
    <property type="evidence" value="ECO:0007669"/>
    <property type="project" value="UniProtKB-SubCell"/>
</dbReference>
<dbReference type="EMBL" id="QKWH01000001">
    <property type="protein sequence ID" value="PZR54958.1"/>
    <property type="molecule type" value="Genomic_DNA"/>
</dbReference>
<dbReference type="InterPro" id="IPR034294">
    <property type="entry name" value="Aquaporin_transptr"/>
</dbReference>
<feature type="compositionally biased region" description="Acidic residues" evidence="9">
    <location>
        <begin position="283"/>
        <end position="292"/>
    </location>
</feature>
<organism evidence="11 12">
    <name type="scientific">Xylanimonas oleitrophica</name>
    <dbReference type="NCBI Taxonomy" id="2607479"/>
    <lineage>
        <taxon>Bacteria</taxon>
        <taxon>Bacillati</taxon>
        <taxon>Actinomycetota</taxon>
        <taxon>Actinomycetes</taxon>
        <taxon>Micrococcales</taxon>
        <taxon>Promicromonosporaceae</taxon>
        <taxon>Xylanimonas</taxon>
    </lineage>
</organism>
<gene>
    <name evidence="11" type="ORF">DNL40_00730</name>
</gene>
<evidence type="ECO:0000256" key="8">
    <source>
        <dbReference type="RuleBase" id="RU000477"/>
    </source>
</evidence>
<dbReference type="InterPro" id="IPR022357">
    <property type="entry name" value="MIP_CS"/>
</dbReference>
<dbReference type="PROSITE" id="PS00221">
    <property type="entry name" value="MIP"/>
    <property type="match status" value="1"/>
</dbReference>
<keyword evidence="5 8" id="KW-0812">Transmembrane</keyword>
<keyword evidence="4" id="KW-1003">Cell membrane</keyword>
<dbReference type="Pfam" id="PF00230">
    <property type="entry name" value="MIP"/>
    <property type="match status" value="1"/>
</dbReference>
<evidence type="ECO:0000313" key="11">
    <source>
        <dbReference type="EMBL" id="PZR54958.1"/>
    </source>
</evidence>
<feature type="transmembrane region" description="Helical" evidence="10">
    <location>
        <begin position="60"/>
        <end position="81"/>
    </location>
</feature>
<evidence type="ECO:0000313" key="12">
    <source>
        <dbReference type="Proteomes" id="UP000248783"/>
    </source>
</evidence>
<feature type="transmembrane region" description="Helical" evidence="10">
    <location>
        <begin position="164"/>
        <end position="186"/>
    </location>
</feature>
<dbReference type="GO" id="GO:0015250">
    <property type="term" value="F:water channel activity"/>
    <property type="evidence" value="ECO:0007669"/>
    <property type="project" value="TreeGrafter"/>
</dbReference>
<evidence type="ECO:0000256" key="2">
    <source>
        <dbReference type="ARBA" id="ARBA00006175"/>
    </source>
</evidence>
<feature type="transmembrane region" description="Helical" evidence="10">
    <location>
        <begin position="28"/>
        <end position="48"/>
    </location>
</feature>
<dbReference type="AlphaFoldDB" id="A0A2W5XWK8"/>
<evidence type="ECO:0000256" key="6">
    <source>
        <dbReference type="ARBA" id="ARBA00022989"/>
    </source>
</evidence>
<reference evidence="11 12" key="1">
    <citation type="submission" date="2018-06" db="EMBL/GenBank/DDBJ databases">
        <title>Whole genome sequencing of a novel hydrocarbon degrading bacterial strain, PW21 isolated from oil contaminated produced water sample.</title>
        <authorList>
            <person name="Nagkirti P."/>
            <person name="Shaikh A."/>
            <person name="Gowdaman V."/>
            <person name="Engineer A.E."/>
            <person name="Dagar S."/>
            <person name="Dhakephalkar P.K."/>
        </authorList>
    </citation>
    <scope>NUCLEOTIDE SEQUENCE [LARGE SCALE GENOMIC DNA]</scope>
    <source>
        <strain evidence="11 12">PW21</strain>
    </source>
</reference>
<dbReference type="PANTHER" id="PTHR19139:SF199">
    <property type="entry name" value="MIP17260P"/>
    <property type="match status" value="1"/>
</dbReference>
<dbReference type="Proteomes" id="UP000248783">
    <property type="component" value="Unassembled WGS sequence"/>
</dbReference>
<dbReference type="InterPro" id="IPR000425">
    <property type="entry name" value="MIP"/>
</dbReference>
<keyword evidence="7 10" id="KW-0472">Membrane</keyword>
<feature type="compositionally biased region" description="Low complexity" evidence="9">
    <location>
        <begin position="293"/>
        <end position="317"/>
    </location>
</feature>
<evidence type="ECO:0000256" key="3">
    <source>
        <dbReference type="ARBA" id="ARBA00022448"/>
    </source>
</evidence>